<gene>
    <name evidence="1" type="ORF">AALT52_05720</name>
</gene>
<sequence length="54" mass="6142">MSNVNFKDYLNGQLQEPEFREAFNNETAKLESAIAISNLRKDAGLSQRESATFF</sequence>
<dbReference type="EMBL" id="JBCLUF010000016">
    <property type="protein sequence ID" value="MEY8662384.1"/>
    <property type="molecule type" value="Genomic_DNA"/>
</dbReference>
<accession>A0ABV4DTB5</accession>
<name>A0ABV4DTB5_9LACO</name>
<evidence type="ECO:0000313" key="1">
    <source>
        <dbReference type="EMBL" id="MEY8662384.1"/>
    </source>
</evidence>
<keyword evidence="2" id="KW-1185">Reference proteome</keyword>
<proteinExistence type="predicted"/>
<dbReference type="RefSeq" id="WP_369941892.1">
    <property type="nucleotide sequence ID" value="NZ_JBCLUF010000016.1"/>
</dbReference>
<protein>
    <submittedName>
        <fullName evidence="1">XRE family transcriptional regulator</fullName>
    </submittedName>
</protein>
<organism evidence="1 2">
    <name type="scientific">Ligilactobacillus faecis</name>
    <dbReference type="NCBI Taxonomy" id="762833"/>
    <lineage>
        <taxon>Bacteria</taxon>
        <taxon>Bacillati</taxon>
        <taxon>Bacillota</taxon>
        <taxon>Bacilli</taxon>
        <taxon>Lactobacillales</taxon>
        <taxon>Lactobacillaceae</taxon>
        <taxon>Ligilactobacillus</taxon>
    </lineage>
</organism>
<reference evidence="1 2" key="1">
    <citation type="submission" date="2024-03" db="EMBL/GenBank/DDBJ databases">
        <title>Mouse gut bacterial collection (mGBC) of GemPharmatech.</title>
        <authorList>
            <person name="He Y."/>
            <person name="Dong L."/>
            <person name="Wu D."/>
            <person name="Gao X."/>
            <person name="Lin Z."/>
        </authorList>
    </citation>
    <scope>NUCLEOTIDE SEQUENCE [LARGE SCALE GENOMIC DNA]</scope>
    <source>
        <strain evidence="1 2">15-30</strain>
    </source>
</reference>
<comment type="caution">
    <text evidence="1">The sequence shown here is derived from an EMBL/GenBank/DDBJ whole genome shotgun (WGS) entry which is preliminary data.</text>
</comment>
<dbReference type="Proteomes" id="UP001565236">
    <property type="component" value="Unassembled WGS sequence"/>
</dbReference>
<evidence type="ECO:0000313" key="2">
    <source>
        <dbReference type="Proteomes" id="UP001565236"/>
    </source>
</evidence>